<evidence type="ECO:0000313" key="3">
    <source>
        <dbReference type="EMBL" id="KAK5706515.1"/>
    </source>
</evidence>
<feature type="region of interest" description="Disordered" evidence="2">
    <location>
        <begin position="192"/>
        <end position="213"/>
    </location>
</feature>
<feature type="region of interest" description="Disordered" evidence="2">
    <location>
        <begin position="1"/>
        <end position="31"/>
    </location>
</feature>
<feature type="coiled-coil region" evidence="1">
    <location>
        <begin position="133"/>
        <end position="160"/>
    </location>
</feature>
<feature type="region of interest" description="Disordered" evidence="2">
    <location>
        <begin position="653"/>
        <end position="695"/>
    </location>
</feature>
<name>A0AAN7VX45_9PEZI</name>
<reference evidence="3" key="1">
    <citation type="submission" date="2023-08" db="EMBL/GenBank/DDBJ databases">
        <title>Black Yeasts Isolated from many extreme environments.</title>
        <authorList>
            <person name="Coleine C."/>
            <person name="Stajich J.E."/>
            <person name="Selbmann L."/>
        </authorList>
    </citation>
    <scope>NUCLEOTIDE SEQUENCE</scope>
    <source>
        <strain evidence="3">CCFEE 5810</strain>
    </source>
</reference>
<evidence type="ECO:0000313" key="4">
    <source>
        <dbReference type="Proteomes" id="UP001310594"/>
    </source>
</evidence>
<feature type="compositionally biased region" description="Polar residues" evidence="2">
    <location>
        <begin position="60"/>
        <end position="71"/>
    </location>
</feature>
<gene>
    <name evidence="3" type="ORF">LTR97_001504</name>
</gene>
<organism evidence="3 4">
    <name type="scientific">Elasticomyces elasticus</name>
    <dbReference type="NCBI Taxonomy" id="574655"/>
    <lineage>
        <taxon>Eukaryota</taxon>
        <taxon>Fungi</taxon>
        <taxon>Dikarya</taxon>
        <taxon>Ascomycota</taxon>
        <taxon>Pezizomycotina</taxon>
        <taxon>Dothideomycetes</taxon>
        <taxon>Dothideomycetidae</taxon>
        <taxon>Mycosphaerellales</taxon>
        <taxon>Teratosphaeriaceae</taxon>
        <taxon>Elasticomyces</taxon>
    </lineage>
</organism>
<feature type="compositionally biased region" description="Pro residues" evidence="2">
    <location>
        <begin position="1"/>
        <end position="10"/>
    </location>
</feature>
<evidence type="ECO:0000256" key="1">
    <source>
        <dbReference type="SAM" id="Coils"/>
    </source>
</evidence>
<feature type="region of interest" description="Disordered" evidence="2">
    <location>
        <begin position="52"/>
        <end position="71"/>
    </location>
</feature>
<dbReference type="AlphaFoldDB" id="A0AAN7VX45"/>
<sequence length="998" mass="109103">MSPMLPPAIPPKDRRRGESKLAPHSLESSTAVPAFTGGELISVSSAVERRRRGSLGVTRVDSTAASRSTNKPIRTRIRDLKPVHTPVPVLLPLHKLPNHSTSTEVTSSVDGDAVANMPKLQARDDIRLNTSNVGDLKQMIQSLDDEMDELEASNNMLKSTMEWDSDEGDEEVEKPALRRLFSTLKRKSAMSDRRYTVYSRSSQGTEDPASRRQSSFAIYDRALSQSRLSQEEIDNNSEEFKSMFAKRMQEKAKLRVGSAIAQEPTSVTTQTSKDLTQSLATTPSIASRGDSDPFVGALVPYKPLPDLPVGSSAITLHGTSPSHTIEPSQDVVQRFIQKYPPPPDPATPTKNAGRSLRYAKSETSMRSSMIGPKLAPQIAPAKRTANVEITNPDDNPGVYIAKAAVSAGLPRSPLHPDWEAAIKAVKSSLVEDLKEADRRARDEVKLLKLSANEKRQAERLLWNEHGDRITSSAGHLGRVPTVDYAAMTDHDLRMFRVALQRETEPSKPTGVVKRLLGQTNEQKTKEDVIRNAVLAKQKWLVDRELEARLEAIASSTPPSTHSREDRLDQQIPSSARFRAPWSSTADSPEPESATGGRYDVQTLARHNELQRADTGPESLSTPGISCTTPAYGLGIFGASEHNIPSTLKATPHLDIRSTPKHSPSAPPVKVHGSGSTTPATPSHPRSPFGEAPLKVTPQNYVGSPVFQPKRNNSFKRKIEAAADRARELRSIGSHPALRESPSKSSLPPVPNTAPLITLNDIWDFNRGEDGRYDSVVKEDELDSDFGLRNADVTMKSPSFTMESDSGIRKSVFKWDDVDEGYAEPPRHAAGVYEAETNSSAVALHDELKHLSEFMSLKYPDRPASDSDDETEYVDNPDYNPAQDISGESKVLIDDVIAQWESPSTSGSHSPSTKTCCTRAAGLLKAAGGYDQLTARATAKLDLRHFHPSATDSRDALLTCAVCSKVVCPKCAKLCIEALCCQVMCKECGRNAEGRCDIH</sequence>
<protein>
    <submittedName>
        <fullName evidence="3">Uncharacterized protein</fullName>
    </submittedName>
</protein>
<evidence type="ECO:0000256" key="2">
    <source>
        <dbReference type="SAM" id="MobiDB-lite"/>
    </source>
</evidence>
<feature type="region of interest" description="Disordered" evidence="2">
    <location>
        <begin position="552"/>
        <end position="596"/>
    </location>
</feature>
<feature type="compositionally biased region" description="Basic and acidic residues" evidence="2">
    <location>
        <begin position="11"/>
        <end position="21"/>
    </location>
</feature>
<feature type="region of interest" description="Disordered" evidence="2">
    <location>
        <begin position="731"/>
        <end position="750"/>
    </location>
</feature>
<comment type="caution">
    <text evidence="3">The sequence shown here is derived from an EMBL/GenBank/DDBJ whole genome shotgun (WGS) entry which is preliminary data.</text>
</comment>
<feature type="compositionally biased region" description="Polar residues" evidence="2">
    <location>
        <begin position="198"/>
        <end position="213"/>
    </location>
</feature>
<accession>A0AAN7VX45</accession>
<dbReference type="EMBL" id="JAVRQU010000002">
    <property type="protein sequence ID" value="KAK5706515.1"/>
    <property type="molecule type" value="Genomic_DNA"/>
</dbReference>
<keyword evidence="1" id="KW-0175">Coiled coil</keyword>
<dbReference type="Proteomes" id="UP001310594">
    <property type="component" value="Unassembled WGS sequence"/>
</dbReference>
<proteinExistence type="predicted"/>